<dbReference type="SUPFAM" id="SSF54427">
    <property type="entry name" value="NTF2-like"/>
    <property type="match status" value="1"/>
</dbReference>
<dbReference type="Proteomes" id="UP001249394">
    <property type="component" value="Chromosome"/>
</dbReference>
<keyword evidence="3" id="KW-1185">Reference proteome</keyword>
<protein>
    <recommendedName>
        <fullName evidence="1">SnoaL-like domain-containing protein</fullName>
    </recommendedName>
</protein>
<accession>A0ABY9TZZ6</accession>
<evidence type="ECO:0000259" key="1">
    <source>
        <dbReference type="Pfam" id="PF12680"/>
    </source>
</evidence>
<dbReference type="Gene3D" id="3.10.450.50">
    <property type="match status" value="1"/>
</dbReference>
<reference evidence="2 3" key="1">
    <citation type="submission" date="2023-09" db="EMBL/GenBank/DDBJ databases">
        <title>The genome sequence of Streptomyces anthocyanicus.</title>
        <authorList>
            <person name="Mo P."/>
        </authorList>
    </citation>
    <scope>NUCLEOTIDE SEQUENCE [LARGE SCALE GENOMIC DNA]</scope>
    <source>
        <strain evidence="2 3">JCM 4387</strain>
    </source>
</reference>
<feature type="domain" description="SnoaL-like" evidence="1">
    <location>
        <begin position="9"/>
        <end position="59"/>
    </location>
</feature>
<gene>
    <name evidence="2" type="ORF">RI060_00150</name>
</gene>
<evidence type="ECO:0000313" key="2">
    <source>
        <dbReference type="EMBL" id="WND15883.1"/>
    </source>
</evidence>
<name>A0ABY9TZZ6_STRVL</name>
<dbReference type="Pfam" id="PF12680">
    <property type="entry name" value="SnoaL_2"/>
    <property type="match status" value="1"/>
</dbReference>
<sequence>MFGREFQLTGGTYRPRLHDVLANDDHTVALLHVTASREGKQLDMDYTIVFHIRDAKITEGWVLTADPQAYDEFWS</sequence>
<dbReference type="InterPro" id="IPR037401">
    <property type="entry name" value="SnoaL-like"/>
</dbReference>
<dbReference type="InterPro" id="IPR032710">
    <property type="entry name" value="NTF2-like_dom_sf"/>
</dbReference>
<organism evidence="2 3">
    <name type="scientific">Streptomyces violaceus</name>
    <name type="common">Streptomyces venezuelae</name>
    <dbReference type="NCBI Taxonomy" id="1936"/>
    <lineage>
        <taxon>Bacteria</taxon>
        <taxon>Bacillati</taxon>
        <taxon>Actinomycetota</taxon>
        <taxon>Actinomycetes</taxon>
        <taxon>Kitasatosporales</taxon>
        <taxon>Streptomycetaceae</taxon>
        <taxon>Streptomyces</taxon>
    </lineage>
</organism>
<evidence type="ECO:0000313" key="3">
    <source>
        <dbReference type="Proteomes" id="UP001249394"/>
    </source>
</evidence>
<dbReference type="EMBL" id="CP134213">
    <property type="protein sequence ID" value="WND15883.1"/>
    <property type="molecule type" value="Genomic_DNA"/>
</dbReference>
<proteinExistence type="predicted"/>